<reference evidence="3 4" key="1">
    <citation type="journal article" date="2021" name="Elife">
        <title>Chloroplast acquisition without the gene transfer in kleptoplastic sea slugs, Plakobranchus ocellatus.</title>
        <authorList>
            <person name="Maeda T."/>
            <person name="Takahashi S."/>
            <person name="Yoshida T."/>
            <person name="Shimamura S."/>
            <person name="Takaki Y."/>
            <person name="Nagai Y."/>
            <person name="Toyoda A."/>
            <person name="Suzuki Y."/>
            <person name="Arimoto A."/>
            <person name="Ishii H."/>
            <person name="Satoh N."/>
            <person name="Nishiyama T."/>
            <person name="Hasebe M."/>
            <person name="Maruyama T."/>
            <person name="Minagawa J."/>
            <person name="Obokata J."/>
            <person name="Shigenobu S."/>
        </authorList>
    </citation>
    <scope>NUCLEOTIDE SEQUENCE [LARGE SCALE GENOMIC DNA]</scope>
</reference>
<dbReference type="Proteomes" id="UP000735302">
    <property type="component" value="Unassembled WGS sequence"/>
</dbReference>
<dbReference type="InterPro" id="IPR052108">
    <property type="entry name" value="MEGF/SIB"/>
</dbReference>
<dbReference type="Gene3D" id="2.60.120.260">
    <property type="entry name" value="Galactose-binding domain-like"/>
    <property type="match status" value="1"/>
</dbReference>
<dbReference type="EMBL" id="BLXT01001900">
    <property type="protein sequence ID" value="GFN89000.1"/>
    <property type="molecule type" value="Genomic_DNA"/>
</dbReference>
<keyword evidence="1" id="KW-1133">Transmembrane helix</keyword>
<accession>A0AAV3YPE2</accession>
<comment type="caution">
    <text evidence="3">The sequence shown here is derived from an EMBL/GenBank/DDBJ whole genome shotgun (WGS) entry which is preliminary data.</text>
</comment>
<proteinExistence type="predicted"/>
<protein>
    <submittedName>
        <fullName evidence="3">Multiple epidermal growth factor-like domains 10</fullName>
    </submittedName>
</protein>
<dbReference type="Gene3D" id="2.170.300.10">
    <property type="entry name" value="Tie2 ligand-binding domain superfamily"/>
    <property type="match status" value="2"/>
</dbReference>
<evidence type="ECO:0000313" key="3">
    <source>
        <dbReference type="EMBL" id="GFN89000.1"/>
    </source>
</evidence>
<evidence type="ECO:0000256" key="2">
    <source>
        <dbReference type="SAM" id="SignalP"/>
    </source>
</evidence>
<keyword evidence="1" id="KW-0472">Membrane</keyword>
<dbReference type="SUPFAM" id="SSF49785">
    <property type="entry name" value="Galactose-binding domain-like"/>
    <property type="match status" value="1"/>
</dbReference>
<sequence length="678" mass="74178">MLKFITLFSIALATLASPTTAVCSESGWFGSNCQYMCHCDNGVQCDGTTGACPGKCERGWFGPACQYERIRFTDFDETKPPPPTFSVLSDDQQTTCIGSPERAFIHLWSYGVALTWLRIQGSSAEDLSELQFSLLKGPTFSCRSAIVDSTTVDFFCHNAESSKLLAIWNPKKAILCSVYISRGRNVALRQSTSQSSTYQNWRADNAVDGKSATDHGNETQVSTECSCTKYNTGEKEFWRVTFPVPVNIVGAEIHTWSKDYENGYDRVLNGFTLIAYDEDGKPVYHQSDTEPEIIITLKLPFERFIAQPVKSVEIVKYKHAKVLSLCEVMLFGVCDKGTYGPGCKQNCSVHCAGSPGTCSPVDGSCDQGCRVGYKPPLCDQECKMSHEADSLHPVCDPCRKSGWFGSNCQYMCHCDNGVQCDRTTGACPGKCERGWFGPACQYEGADFQASHTRNTWTWITQLMLSALLDNDDSTCNDTQYTVNIVLEEGFAGTWMRIVGENAEAISKIHVLSPKKSGLACRTAKVDSKTVDFFCPNAALTNQITLLNTELDTLCSVYIAKPCLPGTYGWGCSQNCSIHCAGPNSSCRHLDGACDGGCETGYQPPACVKGSKGKTRSSTKRTDSNSPDYSLWVWAGLSVAAAVIAVTIYSVIVKQRRRVSSVKENIPIVVAYSATMADT</sequence>
<keyword evidence="1" id="KW-0812">Transmembrane</keyword>
<feature type="signal peptide" evidence="2">
    <location>
        <begin position="1"/>
        <end position="21"/>
    </location>
</feature>
<evidence type="ECO:0000256" key="1">
    <source>
        <dbReference type="SAM" id="Phobius"/>
    </source>
</evidence>
<evidence type="ECO:0000313" key="4">
    <source>
        <dbReference type="Proteomes" id="UP000735302"/>
    </source>
</evidence>
<keyword evidence="2" id="KW-0732">Signal</keyword>
<dbReference type="InterPro" id="IPR008979">
    <property type="entry name" value="Galactose-bd-like_sf"/>
</dbReference>
<organism evidence="3 4">
    <name type="scientific">Plakobranchus ocellatus</name>
    <dbReference type="NCBI Taxonomy" id="259542"/>
    <lineage>
        <taxon>Eukaryota</taxon>
        <taxon>Metazoa</taxon>
        <taxon>Spiralia</taxon>
        <taxon>Lophotrochozoa</taxon>
        <taxon>Mollusca</taxon>
        <taxon>Gastropoda</taxon>
        <taxon>Heterobranchia</taxon>
        <taxon>Euthyneura</taxon>
        <taxon>Panpulmonata</taxon>
        <taxon>Sacoglossa</taxon>
        <taxon>Placobranchoidea</taxon>
        <taxon>Plakobranchidae</taxon>
        <taxon>Plakobranchus</taxon>
    </lineage>
</organism>
<dbReference type="AlphaFoldDB" id="A0AAV3YPE2"/>
<feature type="transmembrane region" description="Helical" evidence="1">
    <location>
        <begin position="630"/>
        <end position="652"/>
    </location>
</feature>
<keyword evidence="4" id="KW-1185">Reference proteome</keyword>
<gene>
    <name evidence="3" type="ORF">PoB_001550600</name>
</gene>
<name>A0AAV3YPE2_9GAST</name>
<feature type="chain" id="PRO_5043360328" evidence="2">
    <location>
        <begin position="22"/>
        <end position="678"/>
    </location>
</feature>
<dbReference type="PANTHER" id="PTHR24035:SF109">
    <property type="entry name" value="PROTEIN DRAPER"/>
    <property type="match status" value="1"/>
</dbReference>
<dbReference type="PANTHER" id="PTHR24035">
    <property type="entry name" value="MULTIPLE EPIDERMAL GROWTH FACTOR-LIKE DOMAINS PROTEIN"/>
    <property type="match status" value="1"/>
</dbReference>